<keyword evidence="1" id="KW-1133">Transmembrane helix</keyword>
<dbReference type="EMBL" id="CAKOFQ010007527">
    <property type="protein sequence ID" value="CAH2003062.1"/>
    <property type="molecule type" value="Genomic_DNA"/>
</dbReference>
<organism evidence="2 3">
    <name type="scientific">Acanthoscelides obtectus</name>
    <name type="common">Bean weevil</name>
    <name type="synonym">Bruchus obtectus</name>
    <dbReference type="NCBI Taxonomy" id="200917"/>
    <lineage>
        <taxon>Eukaryota</taxon>
        <taxon>Metazoa</taxon>
        <taxon>Ecdysozoa</taxon>
        <taxon>Arthropoda</taxon>
        <taxon>Hexapoda</taxon>
        <taxon>Insecta</taxon>
        <taxon>Pterygota</taxon>
        <taxon>Neoptera</taxon>
        <taxon>Endopterygota</taxon>
        <taxon>Coleoptera</taxon>
        <taxon>Polyphaga</taxon>
        <taxon>Cucujiformia</taxon>
        <taxon>Chrysomeloidea</taxon>
        <taxon>Chrysomelidae</taxon>
        <taxon>Bruchinae</taxon>
        <taxon>Bruchini</taxon>
        <taxon>Acanthoscelides</taxon>
    </lineage>
</organism>
<evidence type="ECO:0000313" key="2">
    <source>
        <dbReference type="EMBL" id="CAH2003062.1"/>
    </source>
</evidence>
<comment type="caution">
    <text evidence="2">The sequence shown here is derived from an EMBL/GenBank/DDBJ whole genome shotgun (WGS) entry which is preliminary data.</text>
</comment>
<sequence length="58" mass="6851">MPRFYCSSKRCRAYVGWEYLSFCLVECLICALVCRCFYRSSVQICCLFYPISLLSSRL</sequence>
<evidence type="ECO:0000313" key="3">
    <source>
        <dbReference type="Proteomes" id="UP001152888"/>
    </source>
</evidence>
<keyword evidence="1" id="KW-0812">Transmembrane</keyword>
<keyword evidence="1" id="KW-0472">Membrane</keyword>
<feature type="transmembrane region" description="Helical" evidence="1">
    <location>
        <begin position="19"/>
        <end position="38"/>
    </location>
</feature>
<keyword evidence="3" id="KW-1185">Reference proteome</keyword>
<dbReference type="AlphaFoldDB" id="A0A9P0LTV3"/>
<reference evidence="2" key="1">
    <citation type="submission" date="2022-03" db="EMBL/GenBank/DDBJ databases">
        <authorList>
            <person name="Sayadi A."/>
        </authorList>
    </citation>
    <scope>NUCLEOTIDE SEQUENCE</scope>
</reference>
<protein>
    <submittedName>
        <fullName evidence="2">Uncharacterized protein</fullName>
    </submittedName>
</protein>
<proteinExistence type="predicted"/>
<dbReference type="Proteomes" id="UP001152888">
    <property type="component" value="Unassembled WGS sequence"/>
</dbReference>
<gene>
    <name evidence="2" type="ORF">ACAOBT_LOCUS27156</name>
</gene>
<evidence type="ECO:0000256" key="1">
    <source>
        <dbReference type="SAM" id="Phobius"/>
    </source>
</evidence>
<name>A0A9P0LTV3_ACAOB</name>
<accession>A0A9P0LTV3</accession>